<accession>A0ABY3RJP1</accession>
<gene>
    <name evidence="2" type="ORF">LQG66_12480</name>
</gene>
<evidence type="ECO:0000313" key="3">
    <source>
        <dbReference type="Proteomes" id="UP001431010"/>
    </source>
</evidence>
<feature type="transmembrane region" description="Helical" evidence="1">
    <location>
        <begin position="21"/>
        <end position="38"/>
    </location>
</feature>
<keyword evidence="3" id="KW-1185">Reference proteome</keyword>
<keyword evidence="1" id="KW-0812">Transmembrane</keyword>
<evidence type="ECO:0000313" key="2">
    <source>
        <dbReference type="EMBL" id="UFZ07061.1"/>
    </source>
</evidence>
<organism evidence="2 3">
    <name type="scientific">Bradyrhizobium ontarionense</name>
    <dbReference type="NCBI Taxonomy" id="2898149"/>
    <lineage>
        <taxon>Bacteria</taxon>
        <taxon>Pseudomonadati</taxon>
        <taxon>Pseudomonadota</taxon>
        <taxon>Alphaproteobacteria</taxon>
        <taxon>Hyphomicrobiales</taxon>
        <taxon>Nitrobacteraceae</taxon>
        <taxon>Bradyrhizobium</taxon>
    </lineage>
</organism>
<dbReference type="RefSeq" id="WP_231326514.1">
    <property type="nucleotide sequence ID" value="NZ_CP088156.1"/>
</dbReference>
<reference evidence="2" key="1">
    <citation type="journal article" date="2024" name="Antonie Van Leeuwenhoek">
        <title>Bradyrhizobium ontarionense sp. nov., a novel bacterial symbiont isolated from Aeschynomene indica (Indian jointvetch), harbours photosynthesis, nitrogen fixation and nitrous oxide (N2O) reductase genes.</title>
        <authorList>
            <person name="Bromfield E.S.P."/>
            <person name="Cloutier S."/>
        </authorList>
    </citation>
    <scope>NUCLEOTIDE SEQUENCE</scope>
    <source>
        <strain evidence="2">A19</strain>
    </source>
</reference>
<dbReference type="Proteomes" id="UP001431010">
    <property type="component" value="Chromosome"/>
</dbReference>
<evidence type="ECO:0000256" key="1">
    <source>
        <dbReference type="SAM" id="Phobius"/>
    </source>
</evidence>
<evidence type="ECO:0008006" key="4">
    <source>
        <dbReference type="Google" id="ProtNLM"/>
    </source>
</evidence>
<protein>
    <recommendedName>
        <fullName evidence="4">Chromosome partition protein Smc</fullName>
    </recommendedName>
</protein>
<keyword evidence="1" id="KW-0472">Membrane</keyword>
<name>A0ABY3RJP1_9BRAD</name>
<dbReference type="EMBL" id="CP088156">
    <property type="protein sequence ID" value="UFZ07061.1"/>
    <property type="molecule type" value="Genomic_DNA"/>
</dbReference>
<proteinExistence type="predicted"/>
<sequence length="223" mass="23952">MRKPKKTPDAQPHRGAASFRIAMSLALAASAGVMWWSSGGAKSFSFASDGSPTLESRVAALTSELAQVKAETAKLHERQNDASGELVQLRASLTSAETGLATLRTTADENEAHRRDTADRIESDIAVLKRLTVRVRAAQEDTATELNGLRATAANSEIGLDSLRASTSEIRQQISRIEIAREATSSIARSNRPHRVRRAARTIEAKPQPFLAQWPGVAAAGTN</sequence>
<keyword evidence="1" id="KW-1133">Transmembrane helix</keyword>